<organism evidence="9 10">
    <name type="scientific">Heligmosomoides polygyrus</name>
    <name type="common">Parasitic roundworm</name>
    <dbReference type="NCBI Taxonomy" id="6339"/>
    <lineage>
        <taxon>Eukaryota</taxon>
        <taxon>Metazoa</taxon>
        <taxon>Ecdysozoa</taxon>
        <taxon>Nematoda</taxon>
        <taxon>Chromadorea</taxon>
        <taxon>Rhabditida</taxon>
        <taxon>Rhabditina</taxon>
        <taxon>Rhabditomorpha</taxon>
        <taxon>Strongyloidea</taxon>
        <taxon>Heligmosomidae</taxon>
        <taxon>Heligmosomoides</taxon>
    </lineage>
</organism>
<dbReference type="PANTHER" id="PTHR23061:SF12">
    <property type="entry name" value="DNA POLYMERASE ALPHA SUBUNIT B"/>
    <property type="match status" value="1"/>
</dbReference>
<accession>A0A183FT51</accession>
<keyword evidence="4" id="KW-0235">DNA replication</keyword>
<feature type="domain" description="DNA polymerase alpha subunit B OB" evidence="7">
    <location>
        <begin position="56"/>
        <end position="96"/>
    </location>
</feature>
<dbReference type="PANTHER" id="PTHR23061">
    <property type="entry name" value="DNA POLYMERASE 2 ALPHA 70 KDA SUBUNIT"/>
    <property type="match status" value="1"/>
</dbReference>
<comment type="subcellular location">
    <subcellularLocation>
        <location evidence="1">Nucleus</location>
    </subcellularLocation>
</comment>
<dbReference type="AlphaFoldDB" id="A0A183FT51"/>
<evidence type="ECO:0000313" key="10">
    <source>
        <dbReference type="WBParaSite" id="HPBE_0001120801-mRNA-1"/>
    </source>
</evidence>
<evidence type="ECO:0000256" key="2">
    <source>
        <dbReference type="ARBA" id="ARBA00007299"/>
    </source>
</evidence>
<dbReference type="InterPro" id="IPR054300">
    <property type="entry name" value="OB_DPOA2"/>
</dbReference>
<dbReference type="PIRSF" id="PIRSF018300">
    <property type="entry name" value="DNA_pol_alph_2"/>
    <property type="match status" value="1"/>
</dbReference>
<evidence type="ECO:0000313" key="8">
    <source>
        <dbReference type="EMBL" id="VDO87824.1"/>
    </source>
</evidence>
<evidence type="ECO:0000259" key="7">
    <source>
        <dbReference type="Pfam" id="PF22062"/>
    </source>
</evidence>
<name>A0A183FT51_HELPZ</name>
<evidence type="ECO:0000256" key="3">
    <source>
        <dbReference type="ARBA" id="ARBA00018596"/>
    </source>
</evidence>
<dbReference type="GO" id="GO:0005658">
    <property type="term" value="C:alpha DNA polymerase:primase complex"/>
    <property type="evidence" value="ECO:0007669"/>
    <property type="project" value="TreeGrafter"/>
</dbReference>
<protein>
    <recommendedName>
        <fullName evidence="3">DNA polymerase alpha subunit B</fullName>
    </recommendedName>
</protein>
<reference evidence="10" key="2">
    <citation type="submission" date="2019-09" db="UniProtKB">
        <authorList>
            <consortium name="WormBaseParasite"/>
        </authorList>
    </citation>
    <scope>IDENTIFICATION</scope>
</reference>
<dbReference type="GO" id="GO:0003677">
    <property type="term" value="F:DNA binding"/>
    <property type="evidence" value="ECO:0007669"/>
    <property type="project" value="InterPro"/>
</dbReference>
<comment type="similarity">
    <text evidence="2">Belongs to the DNA polymerase alpha subunit B family.</text>
</comment>
<dbReference type="GO" id="GO:0006270">
    <property type="term" value="P:DNA replication initiation"/>
    <property type="evidence" value="ECO:0007669"/>
    <property type="project" value="TreeGrafter"/>
</dbReference>
<dbReference type="InterPro" id="IPR016722">
    <property type="entry name" value="DNA_pol_alpha_bsu"/>
</dbReference>
<dbReference type="Pfam" id="PF22062">
    <property type="entry name" value="OB_DPOA2"/>
    <property type="match status" value="1"/>
</dbReference>
<proteinExistence type="inferred from homology"/>
<feature type="domain" description="DNA polymerase alpha/delta/epsilon subunit B" evidence="6">
    <location>
        <begin position="119"/>
        <end position="322"/>
    </location>
</feature>
<reference evidence="8 9" key="1">
    <citation type="submission" date="2018-11" db="EMBL/GenBank/DDBJ databases">
        <authorList>
            <consortium name="Pathogen Informatics"/>
        </authorList>
    </citation>
    <scope>NUCLEOTIDE SEQUENCE [LARGE SCALE GENOMIC DNA]</scope>
</reference>
<evidence type="ECO:0000256" key="1">
    <source>
        <dbReference type="ARBA" id="ARBA00004123"/>
    </source>
</evidence>
<dbReference type="InterPro" id="IPR007185">
    <property type="entry name" value="DNA_pol_a/d/e_bsu"/>
</dbReference>
<evidence type="ECO:0000259" key="6">
    <source>
        <dbReference type="Pfam" id="PF04042"/>
    </source>
</evidence>
<evidence type="ECO:0000313" key="9">
    <source>
        <dbReference type="Proteomes" id="UP000050761"/>
    </source>
</evidence>
<keyword evidence="5" id="KW-0539">Nucleus</keyword>
<evidence type="ECO:0000256" key="5">
    <source>
        <dbReference type="ARBA" id="ARBA00023242"/>
    </source>
</evidence>
<dbReference type="OrthoDB" id="336885at2759"/>
<accession>A0A3P7ZUL5</accession>
<dbReference type="Proteomes" id="UP000050761">
    <property type="component" value="Unassembled WGS sequence"/>
</dbReference>
<dbReference type="WBParaSite" id="HPBE_0001120801-mRNA-1">
    <property type="protein sequence ID" value="HPBE_0001120801-mRNA-1"/>
    <property type="gene ID" value="HPBE_0001120801"/>
</dbReference>
<dbReference type="EMBL" id="UZAH01027021">
    <property type="protein sequence ID" value="VDO87824.1"/>
    <property type="molecule type" value="Genomic_DNA"/>
</dbReference>
<dbReference type="Gene3D" id="3.60.21.60">
    <property type="match status" value="2"/>
</dbReference>
<gene>
    <name evidence="8" type="ORF">HPBE_LOCUS11209</name>
</gene>
<sequence length="376" mass="41564">MAAFAGLCREANPEITDWSTPVAGSSDAEYIYGEIVRSIAEDLHLSDETASLLLDDEAGTVIKLDLSKLPEISIFPGQLVALYGSFENGDRFAATRQFHPKPLPLSAFEKPSNDENLRVWFASGPFTTSENCAYEQLCDLLELVAKEQPHVLVLMGPLVDSKNAFMQRPEFPETYENVMNQLLRSIAKTLEGCRTEVMVQPAPFRDACCDPVFPTPPFLFSSDVCKKMGRRLHCAPDPCVVRINGVEMAFTSSEVVVHLSKNEWHRSPEQENHDRITRLNSHLLDQRSLYPLLPPSVPSSLEELIKICTLRTAPHVIVCSSLLAASIKNINNTVVVNPGITARGGSGTFLRCEMSTSVAQDASNLPDCSRFEIVKL</sequence>
<evidence type="ECO:0000256" key="4">
    <source>
        <dbReference type="ARBA" id="ARBA00022705"/>
    </source>
</evidence>
<keyword evidence="9" id="KW-1185">Reference proteome</keyword>
<dbReference type="Pfam" id="PF04042">
    <property type="entry name" value="DNA_pol_E_B"/>
    <property type="match status" value="1"/>
</dbReference>